<evidence type="ECO:0000256" key="10">
    <source>
        <dbReference type="ARBA" id="ARBA00043266"/>
    </source>
</evidence>
<evidence type="ECO:0000313" key="13">
    <source>
        <dbReference type="Proteomes" id="UP001108280"/>
    </source>
</evidence>
<evidence type="ECO:0000256" key="8">
    <source>
        <dbReference type="ARBA" id="ARBA00023170"/>
    </source>
</evidence>
<dbReference type="AlphaFoldDB" id="A0A9J7KEL2"/>
<dbReference type="InterPro" id="IPR036179">
    <property type="entry name" value="Ig-like_dom_sf"/>
</dbReference>
<evidence type="ECO:0000313" key="14">
    <source>
        <dbReference type="RefSeq" id="XP_035308986.1"/>
    </source>
</evidence>
<dbReference type="InterPro" id="IPR051006">
    <property type="entry name" value="TCR_variable_domain"/>
</dbReference>
<keyword evidence="8" id="KW-0675">Receptor</keyword>
<evidence type="ECO:0000256" key="9">
    <source>
        <dbReference type="ARBA" id="ARBA00023319"/>
    </source>
</evidence>
<evidence type="ECO:0000259" key="12">
    <source>
        <dbReference type="PROSITE" id="PS50835"/>
    </source>
</evidence>
<dbReference type="Pfam" id="PF07686">
    <property type="entry name" value="V-set"/>
    <property type="match status" value="2"/>
</dbReference>
<feature type="domain" description="Ig-like" evidence="12">
    <location>
        <begin position="185"/>
        <end position="284"/>
    </location>
</feature>
<protein>
    <submittedName>
        <fullName evidence="14">Uncharacterized protein LOC113832189</fullName>
    </submittedName>
</protein>
<dbReference type="PANTHER" id="PTHR19343">
    <property type="entry name" value="T CELL RECEPTOR ALPHA VARIABLE 1-2"/>
    <property type="match status" value="1"/>
</dbReference>
<feature type="domain" description="Ig-like" evidence="12">
    <location>
        <begin position="29"/>
        <end position="137"/>
    </location>
</feature>
<evidence type="ECO:0000256" key="2">
    <source>
        <dbReference type="ARBA" id="ARBA00022475"/>
    </source>
</evidence>
<dbReference type="RefSeq" id="XP_035308986.1">
    <property type="nucleotide sequence ID" value="XM_035453095.1"/>
</dbReference>
<dbReference type="SMART" id="SM00409">
    <property type="entry name" value="IG"/>
    <property type="match status" value="2"/>
</dbReference>
<proteinExistence type="predicted"/>
<evidence type="ECO:0000256" key="7">
    <source>
        <dbReference type="ARBA" id="ARBA00023157"/>
    </source>
</evidence>
<keyword evidence="7" id="KW-1015">Disulfide bond</keyword>
<evidence type="ECO:0000256" key="3">
    <source>
        <dbReference type="ARBA" id="ARBA00022729"/>
    </source>
</evidence>
<comment type="subcellular location">
    <subcellularLocation>
        <location evidence="1">Cell membrane</location>
    </subcellularLocation>
</comment>
<accession>A0A9J7KEL2</accession>
<sequence>MDKILKASFVVLALHPAWVSGQQGRRDQQQVRQSPQSLTVWGGGTSVLNCTYENSAFDYFPWYRQFPGEGPALLIAILSVSNKMEDGRFTVFLSKRDKQLSLHITDSQPGDSATYFCAAGTQCSPGTCSPHPNLQLSLQQNPAVGLSLAEVQSSFHLQEQVTGDTVNVRIRLIQPQTDQGSILGQKVTQVQSTASSQEGEEVNLDCSYETSQNLYHVLWYKQLLSGEMVFLIRQISFSTQSERSGRYSIIFQKSAKSVSLVISASQIEDSVTYFCALWEQTHSA</sequence>
<evidence type="ECO:0000256" key="6">
    <source>
        <dbReference type="ARBA" id="ARBA00023136"/>
    </source>
</evidence>
<feature type="signal peptide" evidence="11">
    <location>
        <begin position="1"/>
        <end position="21"/>
    </location>
</feature>
<dbReference type="Proteomes" id="UP001108280">
    <property type="component" value="Chromosome 1"/>
</dbReference>
<dbReference type="RefSeq" id="XP_035317612.1">
    <property type="nucleotide sequence ID" value="XM_035461721.1"/>
</dbReference>
<keyword evidence="3 11" id="KW-0732">Signal</keyword>
<keyword evidence="2" id="KW-1003">Cell membrane</keyword>
<reference evidence="14" key="3">
    <citation type="submission" date="2025-08" db="UniProtKB">
        <authorList>
            <consortium name="RefSeq"/>
        </authorList>
    </citation>
    <scope>IDENTIFICATION</scope>
    <source>
        <strain evidence="14">17A/GY</strain>
        <tissue evidence="14">Liver</tissue>
    </source>
</reference>
<dbReference type="KEGG" id="cge:113832189"/>
<name>A0A9J7KEL2_CRIGR</name>
<dbReference type="InterPro" id="IPR013783">
    <property type="entry name" value="Ig-like_fold"/>
</dbReference>
<evidence type="ECO:0000256" key="11">
    <source>
        <dbReference type="SAM" id="SignalP"/>
    </source>
</evidence>
<keyword evidence="6" id="KW-0472">Membrane</keyword>
<keyword evidence="10" id="KW-1279">T cell receptor</keyword>
<dbReference type="SMART" id="SM00406">
    <property type="entry name" value="IGv"/>
    <property type="match status" value="2"/>
</dbReference>
<dbReference type="InterPro" id="IPR007110">
    <property type="entry name" value="Ig-like_dom"/>
</dbReference>
<reference evidence="13" key="1">
    <citation type="journal article" date="2018" name="Biotechnol. Bioeng.">
        <title>A reference genome of the Chinese hamster based on a hybrid assembly strategy.</title>
        <authorList>
            <person name="Rupp O."/>
            <person name="MacDonald M.L."/>
            <person name="Li S."/>
            <person name="Dhiman H."/>
            <person name="Polson S."/>
            <person name="Griep S."/>
            <person name="Heffner K."/>
            <person name="Hernandez I."/>
            <person name="Brinkrolf K."/>
            <person name="Jadhav V."/>
            <person name="Samoudi M."/>
            <person name="Hao H."/>
            <person name="Kingham B."/>
            <person name="Goesmann A."/>
            <person name="Betenbaugh M.J."/>
            <person name="Lewis N.E."/>
            <person name="Borth N."/>
            <person name="Lee K.H."/>
        </authorList>
    </citation>
    <scope>NUCLEOTIDE SEQUENCE [LARGE SCALE GENOMIC DNA]</scope>
    <source>
        <strain evidence="13">17A/GY</strain>
    </source>
</reference>
<reference evidence="13" key="2">
    <citation type="journal article" date="2020" name="Biotechnol. Bioeng.">
        <title>Chromosome-scale scaffolds for the Chinese hamster reference genome assembly to facilitate the study of the CHO epigenome.</title>
        <authorList>
            <person name="Hilliard W."/>
            <person name="MacDonald M."/>
            <person name="Lee K.H."/>
        </authorList>
    </citation>
    <scope>NUCLEOTIDE SEQUENCE [LARGE SCALE GENOMIC DNA]</scope>
    <source>
        <strain evidence="13">17A/GY</strain>
    </source>
</reference>
<dbReference type="PROSITE" id="PS50835">
    <property type="entry name" value="IG_LIKE"/>
    <property type="match status" value="2"/>
</dbReference>
<dbReference type="FunFam" id="2.60.40.10:FF:000878">
    <property type="entry name" value="T cell receptor alpha variable 38-1"/>
    <property type="match status" value="1"/>
</dbReference>
<evidence type="ECO:0000256" key="4">
    <source>
        <dbReference type="ARBA" id="ARBA00022859"/>
    </source>
</evidence>
<dbReference type="GO" id="GO:0042101">
    <property type="term" value="C:T cell receptor complex"/>
    <property type="evidence" value="ECO:0007669"/>
    <property type="project" value="UniProtKB-KW"/>
</dbReference>
<keyword evidence="4" id="KW-0391">Immunity</keyword>
<dbReference type="OrthoDB" id="9837549at2759"/>
<dbReference type="InterPro" id="IPR003599">
    <property type="entry name" value="Ig_sub"/>
</dbReference>
<dbReference type="GO" id="GO:0042605">
    <property type="term" value="F:peptide antigen binding"/>
    <property type="evidence" value="ECO:0007669"/>
    <property type="project" value="TreeGrafter"/>
</dbReference>
<gene>
    <name evidence="14" type="primary">LOC113832189</name>
</gene>
<keyword evidence="13" id="KW-1185">Reference proteome</keyword>
<keyword evidence="5" id="KW-1064">Adaptive immunity</keyword>
<evidence type="ECO:0000256" key="5">
    <source>
        <dbReference type="ARBA" id="ARBA00023130"/>
    </source>
</evidence>
<evidence type="ECO:0000256" key="1">
    <source>
        <dbReference type="ARBA" id="ARBA00004236"/>
    </source>
</evidence>
<feature type="chain" id="PRO_5039900702" evidence="11">
    <location>
        <begin position="22"/>
        <end position="284"/>
    </location>
</feature>
<dbReference type="GO" id="GO:0002250">
    <property type="term" value="P:adaptive immune response"/>
    <property type="evidence" value="ECO:0007669"/>
    <property type="project" value="UniProtKB-KW"/>
</dbReference>
<dbReference type="GeneID" id="113832189"/>
<dbReference type="SUPFAM" id="SSF48726">
    <property type="entry name" value="Immunoglobulin"/>
    <property type="match status" value="2"/>
</dbReference>
<dbReference type="PANTHER" id="PTHR19343:SF0">
    <property type="entry name" value="T CELL RECEPTOR ALPHA VARIABLE 23_DELTA VARIABLE 6"/>
    <property type="match status" value="1"/>
</dbReference>
<organism evidence="13 14">
    <name type="scientific">Cricetulus griseus</name>
    <name type="common">Chinese hamster</name>
    <name type="synonym">Cricetulus barabensis griseus</name>
    <dbReference type="NCBI Taxonomy" id="10029"/>
    <lineage>
        <taxon>Eukaryota</taxon>
        <taxon>Metazoa</taxon>
        <taxon>Chordata</taxon>
        <taxon>Craniata</taxon>
        <taxon>Vertebrata</taxon>
        <taxon>Euteleostomi</taxon>
        <taxon>Mammalia</taxon>
        <taxon>Eutheria</taxon>
        <taxon>Euarchontoglires</taxon>
        <taxon>Glires</taxon>
        <taxon>Rodentia</taxon>
        <taxon>Myomorpha</taxon>
        <taxon>Muroidea</taxon>
        <taxon>Cricetidae</taxon>
        <taxon>Cricetinae</taxon>
        <taxon>Cricetulus</taxon>
    </lineage>
</organism>
<keyword evidence="9" id="KW-0393">Immunoglobulin domain</keyword>
<dbReference type="Gene3D" id="2.60.40.10">
    <property type="entry name" value="Immunoglobulins"/>
    <property type="match status" value="2"/>
</dbReference>
<dbReference type="InterPro" id="IPR013106">
    <property type="entry name" value="Ig_V-set"/>
</dbReference>